<dbReference type="AlphaFoldDB" id="A0A0W0RZW6"/>
<accession>A0A0W0RZW6</accession>
<evidence type="ECO:0000313" key="4">
    <source>
        <dbReference type="Proteomes" id="UP000054742"/>
    </source>
</evidence>
<dbReference type="InterPro" id="IPR003746">
    <property type="entry name" value="DUF167"/>
</dbReference>
<evidence type="ECO:0000256" key="2">
    <source>
        <dbReference type="HAMAP-Rule" id="MF_00634"/>
    </source>
</evidence>
<organism evidence="3 4">
    <name type="scientific">Legionella brunensis</name>
    <dbReference type="NCBI Taxonomy" id="29422"/>
    <lineage>
        <taxon>Bacteria</taxon>
        <taxon>Pseudomonadati</taxon>
        <taxon>Pseudomonadota</taxon>
        <taxon>Gammaproteobacteria</taxon>
        <taxon>Legionellales</taxon>
        <taxon>Legionellaceae</taxon>
        <taxon>Legionella</taxon>
    </lineage>
</organism>
<dbReference type="HAMAP" id="MF_00634">
    <property type="entry name" value="UPF0235"/>
    <property type="match status" value="1"/>
</dbReference>
<dbReference type="SMART" id="SM01152">
    <property type="entry name" value="DUF167"/>
    <property type="match status" value="1"/>
</dbReference>
<dbReference type="GO" id="GO:0005737">
    <property type="term" value="C:cytoplasm"/>
    <property type="evidence" value="ECO:0007669"/>
    <property type="project" value="TreeGrafter"/>
</dbReference>
<dbReference type="InterPro" id="IPR036591">
    <property type="entry name" value="YggU-like_sf"/>
</dbReference>
<dbReference type="Proteomes" id="UP000054742">
    <property type="component" value="Unassembled WGS sequence"/>
</dbReference>
<dbReference type="RefSeq" id="WP_058442865.1">
    <property type="nucleotide sequence ID" value="NZ_CAAAHU010000012.1"/>
</dbReference>
<dbReference type="PANTHER" id="PTHR13420">
    <property type="entry name" value="UPF0235 PROTEIN C15ORF40"/>
    <property type="match status" value="1"/>
</dbReference>
<evidence type="ECO:0000313" key="3">
    <source>
        <dbReference type="EMBL" id="KTC76791.1"/>
    </source>
</evidence>
<protein>
    <recommendedName>
        <fullName evidence="2">UPF0235 protein Lbru_2898</fullName>
    </recommendedName>
</protein>
<dbReference type="NCBIfam" id="TIGR00251">
    <property type="entry name" value="DUF167 family protein"/>
    <property type="match status" value="1"/>
</dbReference>
<dbReference type="Pfam" id="PF02594">
    <property type="entry name" value="DUF167"/>
    <property type="match status" value="1"/>
</dbReference>
<dbReference type="OrthoDB" id="5639140at2"/>
<name>A0A0W0RZW6_9GAMM</name>
<dbReference type="Gene3D" id="3.30.1200.10">
    <property type="entry name" value="YggU-like"/>
    <property type="match status" value="1"/>
</dbReference>
<evidence type="ECO:0000256" key="1">
    <source>
        <dbReference type="ARBA" id="ARBA00010364"/>
    </source>
</evidence>
<dbReference type="EMBL" id="LNXV01000036">
    <property type="protein sequence ID" value="KTC76791.1"/>
    <property type="molecule type" value="Genomic_DNA"/>
</dbReference>
<dbReference type="SUPFAM" id="SSF69786">
    <property type="entry name" value="YggU-like"/>
    <property type="match status" value="1"/>
</dbReference>
<proteinExistence type="inferred from homology"/>
<reference evidence="3 4" key="1">
    <citation type="submission" date="2015-11" db="EMBL/GenBank/DDBJ databases">
        <title>Genomic analysis of 38 Legionella species identifies large and diverse effector repertoires.</title>
        <authorList>
            <person name="Burstein D."/>
            <person name="Amaro F."/>
            <person name="Zusman T."/>
            <person name="Lifshitz Z."/>
            <person name="Cohen O."/>
            <person name="Gilbert J.A."/>
            <person name="Pupko T."/>
            <person name="Shuman H.A."/>
            <person name="Segal G."/>
        </authorList>
    </citation>
    <scope>NUCLEOTIDE SEQUENCE [LARGE SCALE GENOMIC DNA]</scope>
    <source>
        <strain evidence="3 4">ATCC 43878</strain>
    </source>
</reference>
<dbReference type="STRING" id="29422.Lbru_2898"/>
<keyword evidence="4" id="KW-1185">Reference proteome</keyword>
<comment type="caution">
    <text evidence="3">The sequence shown here is derived from an EMBL/GenBank/DDBJ whole genome shotgun (WGS) entry which is preliminary data.</text>
</comment>
<comment type="similarity">
    <text evidence="1 2">Belongs to the UPF0235 family.</text>
</comment>
<dbReference type="PATRIC" id="fig|29422.6.peg.3072"/>
<gene>
    <name evidence="3" type="ORF">Lbru_2898</name>
</gene>
<sequence length="105" mass="11468">MSCPLWLKCNAEQLTLTLKVKPGAKQNKIALDATGGLQISLQAVAEDGKANKLLIQYLAKILGIPQKQISILRGTTSRNKVLQIKAAAISQEELLKCLMQLTINR</sequence>
<dbReference type="PANTHER" id="PTHR13420:SF7">
    <property type="entry name" value="UPF0235 PROTEIN C15ORF40"/>
    <property type="match status" value="1"/>
</dbReference>